<name>A0A4Z0F4X2_9GAMM</name>
<dbReference type="AlphaFoldDB" id="A0A4Z0F4X2"/>
<keyword evidence="2" id="KW-1185">Reference proteome</keyword>
<comment type="caution">
    <text evidence="1">The sequence shown here is derived from an EMBL/GenBank/DDBJ whole genome shotgun (WGS) entry which is preliminary data.</text>
</comment>
<protein>
    <submittedName>
        <fullName evidence="1">Uncharacterized protein</fullName>
    </submittedName>
</protein>
<dbReference type="RefSeq" id="WP_135282888.1">
    <property type="nucleotide sequence ID" value="NZ_SRIO01000032.1"/>
</dbReference>
<evidence type="ECO:0000313" key="1">
    <source>
        <dbReference type="EMBL" id="TFZ81257.1"/>
    </source>
</evidence>
<accession>A0A4Z0F4X2</accession>
<sequence length="110" mass="12751">MKSKKQCFIESACVFYGIDYADVKRLWELECRLHRWHEGQSGTDTGCITRDEKTGHCYWRYAVSGLRERITDTYTLDVVRLAEISAMYPDLDFAIDPDPSGWAIHISRKG</sequence>
<gene>
    <name evidence="1" type="ORF">E4680_13190</name>
</gene>
<reference evidence="1 2" key="1">
    <citation type="journal article" date="2019" name="ISME J.">
        <title>Candidatus Macondimonas diazotrophica, a novel gammaproteobacterial genus dominating crude-oil-contaminated coastal sediments.</title>
        <authorList>
            <person name="Karthikeyan S."/>
            <person name="Konstantinidis K."/>
        </authorList>
    </citation>
    <scope>NUCLEOTIDE SEQUENCE [LARGE SCALE GENOMIC DNA]</scope>
    <source>
        <strain evidence="1 2">KTK01</strain>
    </source>
</reference>
<proteinExistence type="predicted"/>
<organism evidence="1 2">
    <name type="scientific">Candidatus Macondimonas diazotrophica</name>
    <dbReference type="NCBI Taxonomy" id="2305248"/>
    <lineage>
        <taxon>Bacteria</taxon>
        <taxon>Pseudomonadati</taxon>
        <taxon>Pseudomonadota</taxon>
        <taxon>Gammaproteobacteria</taxon>
        <taxon>Chromatiales</taxon>
        <taxon>Ectothiorhodospiraceae</taxon>
        <taxon>Candidatus Macondimonas</taxon>
    </lineage>
</organism>
<dbReference type="Proteomes" id="UP000297890">
    <property type="component" value="Unassembled WGS sequence"/>
</dbReference>
<evidence type="ECO:0000313" key="2">
    <source>
        <dbReference type="Proteomes" id="UP000297890"/>
    </source>
</evidence>
<dbReference type="EMBL" id="SRIO01000032">
    <property type="protein sequence ID" value="TFZ81257.1"/>
    <property type="molecule type" value="Genomic_DNA"/>
</dbReference>